<feature type="domain" description="Core-binding (CB)" evidence="7">
    <location>
        <begin position="6"/>
        <end position="92"/>
    </location>
</feature>
<dbReference type="PROSITE" id="PS51900">
    <property type="entry name" value="CB"/>
    <property type="match status" value="1"/>
</dbReference>
<evidence type="ECO:0000313" key="9">
    <source>
        <dbReference type="Proteomes" id="UP000028839"/>
    </source>
</evidence>
<dbReference type="Gene3D" id="1.10.443.10">
    <property type="entry name" value="Intergrase catalytic core"/>
    <property type="match status" value="1"/>
</dbReference>
<dbReference type="InterPro" id="IPR013762">
    <property type="entry name" value="Integrase-like_cat_sf"/>
</dbReference>
<comment type="caution">
    <text evidence="8">The sequence shown here is derived from an EMBL/GenBank/DDBJ whole genome shotgun (WGS) entry which is preliminary data.</text>
</comment>
<gene>
    <name evidence="8" type="ORF">IB75_18730</name>
</gene>
<dbReference type="PANTHER" id="PTHR30349">
    <property type="entry name" value="PHAGE INTEGRASE-RELATED"/>
    <property type="match status" value="1"/>
</dbReference>
<keyword evidence="4" id="KW-0233">DNA recombination</keyword>
<reference evidence="8 9" key="1">
    <citation type="submission" date="2014-07" db="EMBL/GenBank/DDBJ databases">
        <title>Comparative analysis of Nitrosococcus oceani genome inventories of strains from Pacific and Atlantic gyres.</title>
        <authorList>
            <person name="Lim C.K."/>
            <person name="Wang L."/>
            <person name="Sayavedra-Soto L.A."/>
            <person name="Klotz M.G."/>
        </authorList>
    </citation>
    <scope>NUCLEOTIDE SEQUENCE [LARGE SCALE GENOMIC DNA]</scope>
    <source>
        <strain evidence="8 9">C-27</strain>
        <plasmid evidence="8">pA</plasmid>
    </source>
</reference>
<dbReference type="InterPro" id="IPR050090">
    <property type="entry name" value="Tyrosine_recombinase_XerCD"/>
</dbReference>
<evidence type="ECO:0000259" key="6">
    <source>
        <dbReference type="PROSITE" id="PS51898"/>
    </source>
</evidence>
<dbReference type="InterPro" id="IPR044068">
    <property type="entry name" value="CB"/>
</dbReference>
<dbReference type="HOGENOM" id="CLU_027562_9_6_6"/>
<dbReference type="GO" id="GO:0003677">
    <property type="term" value="F:DNA binding"/>
    <property type="evidence" value="ECO:0007669"/>
    <property type="project" value="UniProtKB-UniRule"/>
</dbReference>
<dbReference type="InterPro" id="IPR011010">
    <property type="entry name" value="DNA_brk_join_enz"/>
</dbReference>
<comment type="similarity">
    <text evidence="1">Belongs to the 'phage' integrase family.</text>
</comment>
<keyword evidence="8" id="KW-0614">Plasmid</keyword>
<dbReference type="PANTHER" id="PTHR30349:SF41">
    <property type="entry name" value="INTEGRASE_RECOMBINASE PROTEIN MJ0367-RELATED"/>
    <property type="match status" value="1"/>
</dbReference>
<dbReference type="OrthoDB" id="9801717at2"/>
<evidence type="ECO:0000259" key="7">
    <source>
        <dbReference type="PROSITE" id="PS51900"/>
    </source>
</evidence>
<feature type="domain" description="Tyr recombinase" evidence="6">
    <location>
        <begin position="113"/>
        <end position="308"/>
    </location>
</feature>
<sequence length="310" mass="35158">MEKKAVDFWQARKDFLAHLHYAKGYSQGTCYAYNSDLGIWGRWLAEVGKDWCQATHADTEKFVAWQMRERGAKAHIVARRSSCLGSFYKWAMKNALVESDPIYLADKPKRPYRIPVWLEKEEQQALQEATQRIDNLPENIFGRTQEHIKAVRRRYDVLFGLILNSGLRISEALAVKVRDVRVMNGIAKSVRIIGKGNRERLVPLPEAFGQVFGAWLQGREGDDFVFAKAPGGKPPGPHAARAYLRRLIERAGIDKPVTPHKLRHTYATRLLESGAELVDIQALLGHVDLSTTQIYTHVSEERMAGVVAKL</sequence>
<name>A0A0E2YX89_9GAMM</name>
<dbReference type="InterPro" id="IPR002104">
    <property type="entry name" value="Integrase_catalytic"/>
</dbReference>
<evidence type="ECO:0000256" key="4">
    <source>
        <dbReference type="ARBA" id="ARBA00023172"/>
    </source>
</evidence>
<dbReference type="Gene3D" id="1.10.150.130">
    <property type="match status" value="1"/>
</dbReference>
<evidence type="ECO:0000256" key="1">
    <source>
        <dbReference type="ARBA" id="ARBA00008857"/>
    </source>
</evidence>
<dbReference type="PROSITE" id="PS51898">
    <property type="entry name" value="TYR_RECOMBINASE"/>
    <property type="match status" value="1"/>
</dbReference>
<geneLocation type="plasmid" evidence="8">
    <name>pA</name>
</geneLocation>
<dbReference type="AlphaFoldDB" id="A0A0E2YX89"/>
<dbReference type="SUPFAM" id="SSF56349">
    <property type="entry name" value="DNA breaking-rejoining enzymes"/>
    <property type="match status" value="1"/>
</dbReference>
<dbReference type="GO" id="GO:0015074">
    <property type="term" value="P:DNA integration"/>
    <property type="evidence" value="ECO:0007669"/>
    <property type="project" value="UniProtKB-KW"/>
</dbReference>
<dbReference type="Proteomes" id="UP000028839">
    <property type="component" value="Unassembled WGS sequence"/>
</dbReference>
<organism evidence="8 9">
    <name type="scientific">Nitrosococcus oceani C-27</name>
    <dbReference type="NCBI Taxonomy" id="314279"/>
    <lineage>
        <taxon>Bacteria</taxon>
        <taxon>Pseudomonadati</taxon>
        <taxon>Pseudomonadota</taxon>
        <taxon>Gammaproteobacteria</taxon>
        <taxon>Chromatiales</taxon>
        <taxon>Chromatiaceae</taxon>
        <taxon>Nitrosococcus</taxon>
    </lineage>
</organism>
<evidence type="ECO:0000256" key="5">
    <source>
        <dbReference type="PROSITE-ProRule" id="PRU01248"/>
    </source>
</evidence>
<dbReference type="Pfam" id="PF02899">
    <property type="entry name" value="Phage_int_SAM_1"/>
    <property type="match status" value="1"/>
</dbReference>
<keyword evidence="2" id="KW-0229">DNA integration</keyword>
<dbReference type="InterPro" id="IPR004107">
    <property type="entry name" value="Integrase_SAM-like_N"/>
</dbReference>
<dbReference type="InterPro" id="IPR010998">
    <property type="entry name" value="Integrase_recombinase_N"/>
</dbReference>
<proteinExistence type="inferred from homology"/>
<protein>
    <submittedName>
        <fullName evidence="8">Integrase</fullName>
    </submittedName>
</protein>
<accession>A0A0E2YX89</accession>
<evidence type="ECO:0000313" key="8">
    <source>
        <dbReference type="EMBL" id="KFI17794.1"/>
    </source>
</evidence>
<dbReference type="EMBL" id="JPGN01000541">
    <property type="protein sequence ID" value="KFI17794.1"/>
    <property type="molecule type" value="Genomic_DNA"/>
</dbReference>
<dbReference type="GO" id="GO:0006310">
    <property type="term" value="P:DNA recombination"/>
    <property type="evidence" value="ECO:0007669"/>
    <property type="project" value="UniProtKB-KW"/>
</dbReference>
<evidence type="ECO:0000256" key="3">
    <source>
        <dbReference type="ARBA" id="ARBA00023125"/>
    </source>
</evidence>
<evidence type="ECO:0000256" key="2">
    <source>
        <dbReference type="ARBA" id="ARBA00022908"/>
    </source>
</evidence>
<keyword evidence="3 5" id="KW-0238">DNA-binding</keyword>
<dbReference type="Pfam" id="PF00589">
    <property type="entry name" value="Phage_integrase"/>
    <property type="match status" value="1"/>
</dbReference>